<name>A0A934RVT6_9BACT</name>
<dbReference type="PANTHER" id="PTHR44688:SF16">
    <property type="entry name" value="DNA-BINDING TRANSCRIPTIONAL ACTIVATOR DEVR_DOSR"/>
    <property type="match status" value="1"/>
</dbReference>
<dbReference type="GO" id="GO:0006355">
    <property type="term" value="P:regulation of DNA-templated transcription"/>
    <property type="evidence" value="ECO:0007669"/>
    <property type="project" value="InterPro"/>
</dbReference>
<dbReference type="SUPFAM" id="SSF46894">
    <property type="entry name" value="C-terminal effector domain of the bipartite response regulators"/>
    <property type="match status" value="1"/>
</dbReference>
<dbReference type="PRINTS" id="PR00038">
    <property type="entry name" value="HTHLUXR"/>
</dbReference>
<organism evidence="5 6">
    <name type="scientific">Roseibacillus ishigakijimensis</name>
    <dbReference type="NCBI Taxonomy" id="454146"/>
    <lineage>
        <taxon>Bacteria</taxon>
        <taxon>Pseudomonadati</taxon>
        <taxon>Verrucomicrobiota</taxon>
        <taxon>Verrucomicrobiia</taxon>
        <taxon>Verrucomicrobiales</taxon>
        <taxon>Verrucomicrobiaceae</taxon>
        <taxon>Roseibacillus</taxon>
    </lineage>
</organism>
<dbReference type="InterPro" id="IPR016032">
    <property type="entry name" value="Sig_transdc_resp-reg_C-effctor"/>
</dbReference>
<dbReference type="InterPro" id="IPR000792">
    <property type="entry name" value="Tscrpt_reg_LuxR_C"/>
</dbReference>
<protein>
    <submittedName>
        <fullName evidence="5">Helix-turn-helix transcriptional regulator</fullName>
    </submittedName>
</protein>
<keyword evidence="1" id="KW-0805">Transcription regulation</keyword>
<keyword evidence="6" id="KW-1185">Reference proteome</keyword>
<accession>A0A934RVT6</accession>
<dbReference type="EMBL" id="JAENIO010000040">
    <property type="protein sequence ID" value="MBK1835080.1"/>
    <property type="molecule type" value="Genomic_DNA"/>
</dbReference>
<dbReference type="RefSeq" id="WP_200392516.1">
    <property type="nucleotide sequence ID" value="NZ_JAENIO010000040.1"/>
</dbReference>
<dbReference type="SMART" id="SM00421">
    <property type="entry name" value="HTH_LUXR"/>
    <property type="match status" value="1"/>
</dbReference>
<evidence type="ECO:0000256" key="3">
    <source>
        <dbReference type="ARBA" id="ARBA00023163"/>
    </source>
</evidence>
<dbReference type="Proteomes" id="UP000604083">
    <property type="component" value="Unassembled WGS sequence"/>
</dbReference>
<dbReference type="PROSITE" id="PS50043">
    <property type="entry name" value="HTH_LUXR_2"/>
    <property type="match status" value="1"/>
</dbReference>
<evidence type="ECO:0000256" key="2">
    <source>
        <dbReference type="ARBA" id="ARBA00023125"/>
    </source>
</evidence>
<sequence>MSSPTSSELITPDDERRLAELWQSTNDKLSLGSQAALKHFMIGLRDLIGACDCQWYAAQRGLTPCDVFSVKVFDKWWVVDLYKPLHQLSEEEQDKVTKFFLEKIREHGFDHLTQHGARNAGKTRIHLRQDVISDEEWEEYWVLREYLQPIYGVAERMQAVFHVSKDCESYFVLDRTAEQGLFDERARRLAYLAIAGTGMLQRRLFFVRGLLPPSTKVLSPRERETLSLLLRGYNEKEIAEELSLSVHTVHQYTTSIYRAFRVRGRVGLFAVALSC</sequence>
<keyword evidence="3" id="KW-0804">Transcription</keyword>
<dbReference type="Gene3D" id="1.10.10.10">
    <property type="entry name" value="Winged helix-like DNA-binding domain superfamily/Winged helix DNA-binding domain"/>
    <property type="match status" value="1"/>
</dbReference>
<evidence type="ECO:0000313" key="6">
    <source>
        <dbReference type="Proteomes" id="UP000604083"/>
    </source>
</evidence>
<feature type="domain" description="HTH luxR-type" evidence="4">
    <location>
        <begin position="211"/>
        <end position="275"/>
    </location>
</feature>
<dbReference type="GO" id="GO:0003677">
    <property type="term" value="F:DNA binding"/>
    <property type="evidence" value="ECO:0007669"/>
    <property type="project" value="UniProtKB-KW"/>
</dbReference>
<reference evidence="5" key="1">
    <citation type="submission" date="2021-01" db="EMBL/GenBank/DDBJ databases">
        <title>Modified the classification status of verrucomicrobia.</title>
        <authorList>
            <person name="Feng X."/>
        </authorList>
    </citation>
    <scope>NUCLEOTIDE SEQUENCE</scope>
    <source>
        <strain evidence="5">KCTC 12986</strain>
    </source>
</reference>
<dbReference type="PANTHER" id="PTHR44688">
    <property type="entry name" value="DNA-BINDING TRANSCRIPTIONAL ACTIVATOR DEVR_DOSR"/>
    <property type="match status" value="1"/>
</dbReference>
<evidence type="ECO:0000313" key="5">
    <source>
        <dbReference type="EMBL" id="MBK1835080.1"/>
    </source>
</evidence>
<evidence type="ECO:0000256" key="1">
    <source>
        <dbReference type="ARBA" id="ARBA00023015"/>
    </source>
</evidence>
<evidence type="ECO:0000259" key="4">
    <source>
        <dbReference type="PROSITE" id="PS50043"/>
    </source>
</evidence>
<keyword evidence="2" id="KW-0238">DNA-binding</keyword>
<gene>
    <name evidence="5" type="ORF">JIN78_13500</name>
</gene>
<dbReference type="InterPro" id="IPR036388">
    <property type="entry name" value="WH-like_DNA-bd_sf"/>
</dbReference>
<dbReference type="CDD" id="cd06170">
    <property type="entry name" value="LuxR_C_like"/>
    <property type="match status" value="1"/>
</dbReference>
<proteinExistence type="predicted"/>
<dbReference type="Pfam" id="PF00196">
    <property type="entry name" value="GerE"/>
    <property type="match status" value="1"/>
</dbReference>
<dbReference type="AlphaFoldDB" id="A0A934RVT6"/>
<comment type="caution">
    <text evidence="5">The sequence shown here is derived from an EMBL/GenBank/DDBJ whole genome shotgun (WGS) entry which is preliminary data.</text>
</comment>